<dbReference type="Pfam" id="PF14009">
    <property type="entry name" value="PADRE"/>
    <property type="match status" value="1"/>
</dbReference>
<comment type="caution">
    <text evidence="1">The sequence shown here is derived from an EMBL/GenBank/DDBJ whole genome shotgun (WGS) entry which is preliminary data.</text>
</comment>
<gene>
    <name evidence="1" type="ORF">FNV43_RR23623</name>
</gene>
<dbReference type="InterPro" id="IPR025322">
    <property type="entry name" value="PADRE_dom"/>
</dbReference>
<sequence length="191" mass="21228">MGNSIFSRQPHATAKVIVSDGSVHEFDNPVTVAELMLEHPQHVVVEFQSAVTGKRPTPLPADNKLEMKKIYLMLPTKRGKPVSLSSEEIRGVAVIANSILRSRSLLSSSKFLPFFASICPATTVVNGQAFVLPKKENTERAGDGHVAEFLPENIDGRLEFLCRQYSGKGWKPSLDTIKEKKVEKKVCHWLF</sequence>
<reference evidence="1" key="1">
    <citation type="submission" date="2020-03" db="EMBL/GenBank/DDBJ databases">
        <title>A high-quality chromosome-level genome assembly of a woody plant with both climbing and erect habits, Rhamnella rubrinervis.</title>
        <authorList>
            <person name="Lu Z."/>
            <person name="Yang Y."/>
            <person name="Zhu X."/>
            <person name="Sun Y."/>
        </authorList>
    </citation>
    <scope>NUCLEOTIDE SEQUENCE</scope>
    <source>
        <strain evidence="1">BYM</strain>
        <tissue evidence="1">Leaf</tissue>
    </source>
</reference>
<accession>A0A8K0DXG5</accession>
<evidence type="ECO:0008006" key="3">
    <source>
        <dbReference type="Google" id="ProtNLM"/>
    </source>
</evidence>
<dbReference type="AlphaFoldDB" id="A0A8K0DXG5"/>
<organism evidence="1 2">
    <name type="scientific">Rhamnella rubrinervis</name>
    <dbReference type="NCBI Taxonomy" id="2594499"/>
    <lineage>
        <taxon>Eukaryota</taxon>
        <taxon>Viridiplantae</taxon>
        <taxon>Streptophyta</taxon>
        <taxon>Embryophyta</taxon>
        <taxon>Tracheophyta</taxon>
        <taxon>Spermatophyta</taxon>
        <taxon>Magnoliopsida</taxon>
        <taxon>eudicotyledons</taxon>
        <taxon>Gunneridae</taxon>
        <taxon>Pentapetalae</taxon>
        <taxon>rosids</taxon>
        <taxon>fabids</taxon>
        <taxon>Rosales</taxon>
        <taxon>Rhamnaceae</taxon>
        <taxon>rhamnoid group</taxon>
        <taxon>Rhamneae</taxon>
        <taxon>Rhamnella</taxon>
    </lineage>
</organism>
<dbReference type="Proteomes" id="UP000796880">
    <property type="component" value="Unassembled WGS sequence"/>
</dbReference>
<evidence type="ECO:0000313" key="1">
    <source>
        <dbReference type="EMBL" id="KAF3436531.1"/>
    </source>
</evidence>
<dbReference type="PANTHER" id="PTHR33052">
    <property type="entry name" value="DUF4228 DOMAIN PROTEIN-RELATED"/>
    <property type="match status" value="1"/>
</dbReference>
<dbReference type="OrthoDB" id="1921976at2759"/>
<name>A0A8K0DXG5_9ROSA</name>
<protein>
    <recommendedName>
        <fullName evidence="3">Multidrug resistance protein ABC transporter family protein</fullName>
    </recommendedName>
</protein>
<keyword evidence="2" id="KW-1185">Reference proteome</keyword>
<dbReference type="EMBL" id="VOIH02000010">
    <property type="protein sequence ID" value="KAF3436531.1"/>
    <property type="molecule type" value="Genomic_DNA"/>
</dbReference>
<evidence type="ECO:0000313" key="2">
    <source>
        <dbReference type="Proteomes" id="UP000796880"/>
    </source>
</evidence>
<proteinExistence type="predicted"/>